<reference evidence="1 2" key="1">
    <citation type="submission" date="2019-05" db="EMBL/GenBank/DDBJ databases">
        <title>Ruegeria sp. nov., isolated from tidal flat.</title>
        <authorList>
            <person name="Kim W."/>
        </authorList>
    </citation>
    <scope>NUCLEOTIDE SEQUENCE [LARGE SCALE GENOMIC DNA]</scope>
    <source>
        <strain evidence="1 2">CAU 1488</strain>
    </source>
</reference>
<protein>
    <recommendedName>
        <fullName evidence="3">Alpha/beta hydrolase</fullName>
    </recommendedName>
</protein>
<dbReference type="RefSeq" id="WP_138844617.1">
    <property type="nucleotide sequence ID" value="NZ_VCPD01000007.1"/>
</dbReference>
<dbReference type="SUPFAM" id="SSF53474">
    <property type="entry name" value="alpha/beta-Hydrolases"/>
    <property type="match status" value="1"/>
</dbReference>
<accession>A0ABY2WTJ7</accession>
<dbReference type="EMBL" id="VCPD01000007">
    <property type="protein sequence ID" value="TMV04848.1"/>
    <property type="molecule type" value="Genomic_DNA"/>
</dbReference>
<dbReference type="Gene3D" id="3.40.50.1820">
    <property type="entry name" value="alpha/beta hydrolase"/>
    <property type="match status" value="1"/>
</dbReference>
<gene>
    <name evidence="1" type="ORF">FGK63_17355</name>
</gene>
<sequence>MKIGTAAIILVLCGASFTFGVIFRHKELPPYGQLQELVRTLKSKETPKMAEFSLNTEAISRSLGAMSADIEATREALKSRVILPADRVAVTSRDIDAGQVEISAQIYGMKTRSILAKAPQDATCLRVYIQGHGRDPFDHAYHNSLRARSVEQGCDFLSMSMLGLGLNKGPAEFPSGKYQGQTTSMDWREAHRHGSFLLFRDQTLPEYDHLALFLTPHYYKIRSLLDGYEDVSVMGISGGGWYTVWMAALIPEVDYSIVYAGSLPLVYRTSEAFFADFEEIASPVYFEFDYWQLYHLGSRRGENAEERVQYFVFNDRDDCCFMEPSASHFAGIARDLYGGAVKVIVDESVTHEMDVDVIEAIWAENASSMGASL</sequence>
<dbReference type="Proteomes" id="UP001193035">
    <property type="component" value="Unassembled WGS sequence"/>
</dbReference>
<organism evidence="1 2">
    <name type="scientific">Ruegeria sediminis</name>
    <dbReference type="NCBI Taxonomy" id="2583820"/>
    <lineage>
        <taxon>Bacteria</taxon>
        <taxon>Pseudomonadati</taxon>
        <taxon>Pseudomonadota</taxon>
        <taxon>Alphaproteobacteria</taxon>
        <taxon>Rhodobacterales</taxon>
        <taxon>Roseobacteraceae</taxon>
        <taxon>Ruegeria</taxon>
    </lineage>
</organism>
<name>A0ABY2WTJ7_9RHOB</name>
<dbReference type="InterPro" id="IPR029058">
    <property type="entry name" value="AB_hydrolase_fold"/>
</dbReference>
<evidence type="ECO:0008006" key="3">
    <source>
        <dbReference type="Google" id="ProtNLM"/>
    </source>
</evidence>
<keyword evidence="2" id="KW-1185">Reference proteome</keyword>
<proteinExistence type="predicted"/>
<comment type="caution">
    <text evidence="1">The sequence shown here is derived from an EMBL/GenBank/DDBJ whole genome shotgun (WGS) entry which is preliminary data.</text>
</comment>
<evidence type="ECO:0000313" key="1">
    <source>
        <dbReference type="EMBL" id="TMV04848.1"/>
    </source>
</evidence>
<evidence type="ECO:0000313" key="2">
    <source>
        <dbReference type="Proteomes" id="UP001193035"/>
    </source>
</evidence>